<dbReference type="PANTHER" id="PTHR33099">
    <property type="entry name" value="FE2OG DIOXYGENASE DOMAIN-CONTAINING PROTEIN"/>
    <property type="match status" value="1"/>
</dbReference>
<reference evidence="4 5" key="1">
    <citation type="submission" date="2017-12" db="EMBL/GenBank/DDBJ databases">
        <title>Comparative genomics of Botrytis spp.</title>
        <authorList>
            <person name="Valero-Jimenez C.A."/>
            <person name="Tapia P."/>
            <person name="Veloso J."/>
            <person name="Silva-Moreno E."/>
            <person name="Staats M."/>
            <person name="Valdes J.H."/>
            <person name="Van Kan J.A.L."/>
        </authorList>
    </citation>
    <scope>NUCLEOTIDE SEQUENCE [LARGE SCALE GENOMIC DNA]</scope>
    <source>
        <strain evidence="4 5">Be9601</strain>
    </source>
</reference>
<dbReference type="GO" id="GO:0016491">
    <property type="term" value="F:oxidoreductase activity"/>
    <property type="evidence" value="ECO:0007669"/>
    <property type="project" value="UniProtKB-KW"/>
</dbReference>
<dbReference type="InterPro" id="IPR005123">
    <property type="entry name" value="Oxoglu/Fe-dep_dioxygenase_dom"/>
</dbReference>
<dbReference type="PROSITE" id="PS51471">
    <property type="entry name" value="FE2OG_OXY"/>
    <property type="match status" value="1"/>
</dbReference>
<dbReference type="PANTHER" id="PTHR33099:SF7">
    <property type="entry name" value="MYND-TYPE DOMAIN-CONTAINING PROTEIN"/>
    <property type="match status" value="1"/>
</dbReference>
<proteinExistence type="inferred from homology"/>
<dbReference type="STRING" id="278938.A0A4Z1JZT3"/>
<keyword evidence="1" id="KW-0479">Metal-binding</keyword>
<evidence type="ECO:0000313" key="5">
    <source>
        <dbReference type="Proteomes" id="UP000297229"/>
    </source>
</evidence>
<dbReference type="AlphaFoldDB" id="A0A4Z1JZT3"/>
<protein>
    <recommendedName>
        <fullName evidence="3">Fe2OG dioxygenase domain-containing protein</fullName>
    </recommendedName>
</protein>
<keyword evidence="5" id="KW-1185">Reference proteome</keyword>
<evidence type="ECO:0000259" key="3">
    <source>
        <dbReference type="PROSITE" id="PS51471"/>
    </source>
</evidence>
<dbReference type="Proteomes" id="UP000297229">
    <property type="component" value="Unassembled WGS sequence"/>
</dbReference>
<evidence type="ECO:0000256" key="2">
    <source>
        <dbReference type="SAM" id="MobiDB-lite"/>
    </source>
</evidence>
<evidence type="ECO:0000256" key="1">
    <source>
        <dbReference type="RuleBase" id="RU003682"/>
    </source>
</evidence>
<feature type="region of interest" description="Disordered" evidence="2">
    <location>
        <begin position="367"/>
        <end position="387"/>
    </location>
</feature>
<sequence length="480" mass="53431">MSTKSWTGLAEEELLHELGKAVDISESANYCCGGSIPIAAPDDSSSNQKEPTEGNSRLDFDQAFQQQVPPVVLRWDPKPGNVCEKIVFPVSTTSKSMEALLQTCVPASFGLGGNDVLDETYRKAGKLDRSQFSTDFHPHDYGILDIIAQTLLQDVFQKDFLRNRRDHRGVLAELYKLNIYSGPSGKFKAHVDTPRGTRQFGSLVVCLPYSHQGGQLRVTHRGSNTFFDWGNKSDSIQWAAFYSDCEHEVHEVTSGHRVTLTYNLYISQQIGIPLQKNPVADPTLSPLYEVARNVLDQPGFMKRGIVDVLLGGVIGFYCDHLYAHTQKDADDIMPYALKGIDMIIFNTFQSLGLVVKACPVLHVDDYSEDESEGNSEFESDDESEGKDKVHITRAGTQFHTAVDSDFNSQYRDNLEEYLEREWPHKKYENVAWLNGSGGTSIPAFYAIAYGNESSIMCFYSGAAILIEVPAYDGRMAKGLA</sequence>
<comment type="similarity">
    <text evidence="1">Belongs to the iron/ascorbate-dependent oxidoreductase family.</text>
</comment>
<dbReference type="EMBL" id="PQXM01000278">
    <property type="protein sequence ID" value="TGO74467.1"/>
    <property type="molecule type" value="Genomic_DNA"/>
</dbReference>
<name>A0A4Z1JZT3_9HELO</name>
<keyword evidence="1" id="KW-0560">Oxidoreductase</keyword>
<feature type="domain" description="Fe2OG dioxygenase" evidence="3">
    <location>
        <begin position="166"/>
        <end position="266"/>
    </location>
</feature>
<accession>A0A4Z1JZT3</accession>
<feature type="compositionally biased region" description="Acidic residues" evidence="2">
    <location>
        <begin position="367"/>
        <end position="384"/>
    </location>
</feature>
<dbReference type="Pfam" id="PF13640">
    <property type="entry name" value="2OG-FeII_Oxy_3"/>
    <property type="match status" value="1"/>
</dbReference>
<dbReference type="InterPro" id="IPR044862">
    <property type="entry name" value="Pro_4_hyd_alph_FE2OG_OXY"/>
</dbReference>
<evidence type="ECO:0000313" key="4">
    <source>
        <dbReference type="EMBL" id="TGO74467.1"/>
    </source>
</evidence>
<comment type="caution">
    <text evidence="4">The sequence shown here is derived from an EMBL/GenBank/DDBJ whole genome shotgun (WGS) entry which is preliminary data.</text>
</comment>
<gene>
    <name evidence="4" type="ORF">BELL_0280g00080</name>
</gene>
<dbReference type="Gene3D" id="2.60.120.620">
    <property type="entry name" value="q2cbj1_9rhob like domain"/>
    <property type="match status" value="1"/>
</dbReference>
<keyword evidence="1" id="KW-0408">Iron</keyword>
<dbReference type="GO" id="GO:0046872">
    <property type="term" value="F:metal ion binding"/>
    <property type="evidence" value="ECO:0007669"/>
    <property type="project" value="UniProtKB-KW"/>
</dbReference>
<organism evidence="4 5">
    <name type="scientific">Botrytis elliptica</name>
    <dbReference type="NCBI Taxonomy" id="278938"/>
    <lineage>
        <taxon>Eukaryota</taxon>
        <taxon>Fungi</taxon>
        <taxon>Dikarya</taxon>
        <taxon>Ascomycota</taxon>
        <taxon>Pezizomycotina</taxon>
        <taxon>Leotiomycetes</taxon>
        <taxon>Helotiales</taxon>
        <taxon>Sclerotiniaceae</taxon>
        <taxon>Botrytis</taxon>
    </lineage>
</organism>